<feature type="coiled-coil region" evidence="3">
    <location>
        <begin position="58"/>
        <end position="120"/>
    </location>
</feature>
<dbReference type="InterPro" id="IPR024930">
    <property type="entry name" value="Skp_dom_sf"/>
</dbReference>
<evidence type="ECO:0000256" key="2">
    <source>
        <dbReference type="ARBA" id="ARBA00022729"/>
    </source>
</evidence>
<dbReference type="GO" id="GO:0050821">
    <property type="term" value="P:protein stabilization"/>
    <property type="evidence" value="ECO:0007669"/>
    <property type="project" value="TreeGrafter"/>
</dbReference>
<dbReference type="InterPro" id="IPR005632">
    <property type="entry name" value="Chaperone_Skp"/>
</dbReference>
<feature type="compositionally biased region" description="Low complexity" evidence="4">
    <location>
        <begin position="201"/>
        <end position="213"/>
    </location>
</feature>
<feature type="region of interest" description="Disordered" evidence="4">
    <location>
        <begin position="194"/>
        <end position="221"/>
    </location>
</feature>
<dbReference type="GO" id="GO:0051082">
    <property type="term" value="F:unfolded protein binding"/>
    <property type="evidence" value="ECO:0007669"/>
    <property type="project" value="InterPro"/>
</dbReference>
<dbReference type="AlphaFoldDB" id="A0A6I4T0C8"/>
<organism evidence="6 7">
    <name type="scientific">Altericroceibacterium endophyticum</name>
    <dbReference type="NCBI Taxonomy" id="1808508"/>
    <lineage>
        <taxon>Bacteria</taxon>
        <taxon>Pseudomonadati</taxon>
        <taxon>Pseudomonadota</taxon>
        <taxon>Alphaproteobacteria</taxon>
        <taxon>Sphingomonadales</taxon>
        <taxon>Erythrobacteraceae</taxon>
        <taxon>Altericroceibacterium</taxon>
    </lineage>
</organism>
<evidence type="ECO:0000256" key="3">
    <source>
        <dbReference type="SAM" id="Coils"/>
    </source>
</evidence>
<dbReference type="EMBL" id="WTYT01000001">
    <property type="protein sequence ID" value="MXO64346.1"/>
    <property type="molecule type" value="Genomic_DNA"/>
</dbReference>
<dbReference type="OrthoDB" id="7427936at2"/>
<feature type="signal peptide" evidence="5">
    <location>
        <begin position="1"/>
        <end position="19"/>
    </location>
</feature>
<dbReference type="PANTHER" id="PTHR35089">
    <property type="entry name" value="CHAPERONE PROTEIN SKP"/>
    <property type="match status" value="1"/>
</dbReference>
<gene>
    <name evidence="6" type="ORF">GRI91_01055</name>
</gene>
<evidence type="ECO:0000256" key="5">
    <source>
        <dbReference type="SAM" id="SignalP"/>
    </source>
</evidence>
<dbReference type="Proteomes" id="UP000438476">
    <property type="component" value="Unassembled WGS sequence"/>
</dbReference>
<keyword evidence="7" id="KW-1185">Reference proteome</keyword>
<evidence type="ECO:0000256" key="1">
    <source>
        <dbReference type="ARBA" id="ARBA00009091"/>
    </source>
</evidence>
<protein>
    <submittedName>
        <fullName evidence="6">OmpH family outer membrane protein</fullName>
    </submittedName>
</protein>
<dbReference type="Gene3D" id="3.30.910.20">
    <property type="entry name" value="Skp domain"/>
    <property type="match status" value="1"/>
</dbReference>
<dbReference type="PANTHER" id="PTHR35089:SF1">
    <property type="entry name" value="CHAPERONE PROTEIN SKP"/>
    <property type="match status" value="1"/>
</dbReference>
<name>A0A6I4T0C8_9SPHN</name>
<feature type="chain" id="PRO_5026326656" evidence="5">
    <location>
        <begin position="20"/>
        <end position="221"/>
    </location>
</feature>
<dbReference type="Pfam" id="PF03938">
    <property type="entry name" value="OmpH"/>
    <property type="match status" value="1"/>
</dbReference>
<keyword evidence="3" id="KW-0175">Coiled coil</keyword>
<sequence length="221" mass="24057">MKQLLKPVLTAGLMLTASAAPMVMAPAAAQSVNGIGVVNVDAVVANSTAYRTAAQQRQTTYKAQIDQANARRQQIQQQIQPMVEKLQADSQAPNADRAALQQQAQQIQQLQQSAQAELQQILAPVSLSQAYGEEQINDQLATAIENAAKKQNVTMVITPDNILYADNSYNLNQGVLDELNALVPSVQVVPPEGWVPRSVRQQQQQQQQQTEQQPATPVQGR</sequence>
<dbReference type="SMART" id="SM00935">
    <property type="entry name" value="OmpH"/>
    <property type="match status" value="1"/>
</dbReference>
<evidence type="ECO:0000313" key="7">
    <source>
        <dbReference type="Proteomes" id="UP000438476"/>
    </source>
</evidence>
<dbReference type="SUPFAM" id="SSF111384">
    <property type="entry name" value="OmpH-like"/>
    <property type="match status" value="1"/>
</dbReference>
<dbReference type="GO" id="GO:0005829">
    <property type="term" value="C:cytosol"/>
    <property type="evidence" value="ECO:0007669"/>
    <property type="project" value="TreeGrafter"/>
</dbReference>
<keyword evidence="2 5" id="KW-0732">Signal</keyword>
<comment type="caution">
    <text evidence="6">The sequence shown here is derived from an EMBL/GenBank/DDBJ whole genome shotgun (WGS) entry which is preliminary data.</text>
</comment>
<reference evidence="6 7" key="1">
    <citation type="submission" date="2019-12" db="EMBL/GenBank/DDBJ databases">
        <title>Genomic-based taxomic classification of the family Erythrobacteraceae.</title>
        <authorList>
            <person name="Xu L."/>
        </authorList>
    </citation>
    <scope>NUCLEOTIDE SEQUENCE [LARGE SCALE GENOMIC DNA]</scope>
    <source>
        <strain evidence="6 7">LMG 29518</strain>
    </source>
</reference>
<evidence type="ECO:0000313" key="6">
    <source>
        <dbReference type="EMBL" id="MXO64346.1"/>
    </source>
</evidence>
<comment type="similarity">
    <text evidence="1">Belongs to the Skp family.</text>
</comment>
<accession>A0A6I4T0C8</accession>
<evidence type="ECO:0000256" key="4">
    <source>
        <dbReference type="SAM" id="MobiDB-lite"/>
    </source>
</evidence>
<proteinExistence type="inferred from homology"/>
<dbReference type="RefSeq" id="WP_160734788.1">
    <property type="nucleotide sequence ID" value="NZ_WTYT01000001.1"/>
</dbReference>